<gene>
    <name evidence="2" type="ORF">F7645_08395</name>
</gene>
<evidence type="ECO:0000313" key="3">
    <source>
        <dbReference type="Proteomes" id="UP000806077"/>
    </source>
</evidence>
<dbReference type="Proteomes" id="UP000806077">
    <property type="component" value="Unassembled WGS sequence"/>
</dbReference>
<reference evidence="2 3" key="1">
    <citation type="journal article" date="2020" name="Int. J. Syst. Evol. Microbiol.">
        <title>Tenacibaculum piscium sp. nov., isolated from skin ulcers of sea-farmed fish, and description of Tenacibaculum finnmarkense sp. nov. with subdivision into genomovars finnmarkense and ulcerans.</title>
        <authorList>
            <person name="Olsen A.B."/>
            <person name="Spilsberg B."/>
            <person name="Nilsen H.K."/>
            <person name="Lagesen K."/>
            <person name="Gulla S."/>
            <person name="Avendano-Herrera R."/>
            <person name="Irgang R."/>
            <person name="Duchaud E."/>
            <person name="Colquhoun D.J."/>
        </authorList>
    </citation>
    <scope>NUCLEOTIDE SEQUENCE [LARGE SCALE GENOMIC DNA]</scope>
    <source>
        <strain evidence="2 3">TNO037</strain>
    </source>
</reference>
<accession>A0AAP1WGJ5</accession>
<name>A0AAP1WGJ5_9FLAO</name>
<dbReference type="EMBL" id="WXXV01000010">
    <property type="protein sequence ID" value="MBE7695439.1"/>
    <property type="molecule type" value="Genomic_DNA"/>
</dbReference>
<comment type="caution">
    <text evidence="2">The sequence shown here is derived from an EMBL/GenBank/DDBJ whole genome shotgun (WGS) entry which is preliminary data.</text>
</comment>
<keyword evidence="3" id="KW-1185">Reference proteome</keyword>
<feature type="transmembrane region" description="Helical" evidence="1">
    <location>
        <begin position="28"/>
        <end position="47"/>
    </location>
</feature>
<feature type="transmembrane region" description="Helical" evidence="1">
    <location>
        <begin position="53"/>
        <end position="70"/>
    </location>
</feature>
<proteinExistence type="predicted"/>
<keyword evidence="1" id="KW-0812">Transmembrane</keyword>
<keyword evidence="1" id="KW-0472">Membrane</keyword>
<sequence length="74" mass="8320">MRDDNRKENIQNPKIDLSSFIYSNYKEILAVIIFVFCVLILAFSEKALTSEKLSTVLITSISGSLGFLFGKKIS</sequence>
<dbReference type="AlphaFoldDB" id="A0AAP1WGJ5"/>
<protein>
    <submittedName>
        <fullName evidence="2">Uncharacterized protein</fullName>
    </submittedName>
</protein>
<organism evidence="2 3">
    <name type="scientific">Tenacibaculum finnmarkense genomovar finnmarkense</name>
    <dbReference type="NCBI Taxonomy" id="1458503"/>
    <lineage>
        <taxon>Bacteria</taxon>
        <taxon>Pseudomonadati</taxon>
        <taxon>Bacteroidota</taxon>
        <taxon>Flavobacteriia</taxon>
        <taxon>Flavobacteriales</taxon>
        <taxon>Flavobacteriaceae</taxon>
        <taxon>Tenacibaculum</taxon>
        <taxon>Tenacibaculum finnmarkense</taxon>
    </lineage>
</organism>
<dbReference type="RefSeq" id="WP_101914324.1">
    <property type="nucleotide sequence ID" value="NZ_JAJHTL010000010.1"/>
</dbReference>
<keyword evidence="1" id="KW-1133">Transmembrane helix</keyword>
<evidence type="ECO:0000313" key="2">
    <source>
        <dbReference type="EMBL" id="MBE7695439.1"/>
    </source>
</evidence>
<evidence type="ECO:0000256" key="1">
    <source>
        <dbReference type="SAM" id="Phobius"/>
    </source>
</evidence>